<accession>A0A6C0DSV3</accession>
<name>A0A6C0DSV3_9ZZZZ</name>
<evidence type="ECO:0008006" key="2">
    <source>
        <dbReference type="Google" id="ProtNLM"/>
    </source>
</evidence>
<evidence type="ECO:0000313" key="1">
    <source>
        <dbReference type="EMBL" id="QHT18275.1"/>
    </source>
</evidence>
<dbReference type="InterPro" id="IPR044925">
    <property type="entry name" value="His-Me_finger_sf"/>
</dbReference>
<dbReference type="AlphaFoldDB" id="A0A6C0DSV3"/>
<sequence>MSSVNRGGRPAGMIFYQDIRHDEKEYIVGTVFSNGEPVQFVIDKEDEDKIVGRSWHKCANHYISSAENVNGVRKELFLHNLVSNRLDFPGKGSKETVDHINRNGFDNRKENLRILSQSEQNMNQCARGRYITLPSDSGIDSSEIPRHIWYIKAHGAHGDRFAIEFKTEGFTWKTTSSKKVSLRDKLNQAKDMLNDLYIQFPHLNPFRQEKLDKEKELQRSFDEIIALSNQTS</sequence>
<organism evidence="1">
    <name type="scientific">viral metagenome</name>
    <dbReference type="NCBI Taxonomy" id="1070528"/>
    <lineage>
        <taxon>unclassified sequences</taxon>
        <taxon>metagenomes</taxon>
        <taxon>organismal metagenomes</taxon>
    </lineage>
</organism>
<dbReference type="SUPFAM" id="SSF54060">
    <property type="entry name" value="His-Me finger endonucleases"/>
    <property type="match status" value="1"/>
</dbReference>
<dbReference type="Gene3D" id="3.90.75.20">
    <property type="match status" value="1"/>
</dbReference>
<reference evidence="1" key="1">
    <citation type="journal article" date="2020" name="Nature">
        <title>Giant virus diversity and host interactions through global metagenomics.</title>
        <authorList>
            <person name="Schulz F."/>
            <person name="Roux S."/>
            <person name="Paez-Espino D."/>
            <person name="Jungbluth S."/>
            <person name="Walsh D.A."/>
            <person name="Denef V.J."/>
            <person name="McMahon K.D."/>
            <person name="Konstantinidis K.T."/>
            <person name="Eloe-Fadrosh E.A."/>
            <person name="Kyrpides N.C."/>
            <person name="Woyke T."/>
        </authorList>
    </citation>
    <scope>NUCLEOTIDE SEQUENCE</scope>
    <source>
        <strain evidence="1">GVMAG-M-3300023174-46</strain>
    </source>
</reference>
<protein>
    <recommendedName>
        <fullName evidence="2">HNH nuclease domain-containing protein</fullName>
    </recommendedName>
</protein>
<dbReference type="EMBL" id="MN739654">
    <property type="protein sequence ID" value="QHT18275.1"/>
    <property type="molecule type" value="Genomic_DNA"/>
</dbReference>
<proteinExistence type="predicted"/>